<sequence>SDSIISLDVFQRVDIFQHLVREDKTSTHQTVSVKFPSHSMIQSVCMSVYMCMCVCPGHSLDRLHSNSSAAGARLLMLLCTHLNVTVK</sequence>
<keyword evidence="2" id="KW-1185">Reference proteome</keyword>
<evidence type="ECO:0000313" key="1">
    <source>
        <dbReference type="Ensembl" id="ENSMAMP00000054887.1"/>
    </source>
</evidence>
<dbReference type="AlphaFoldDB" id="A0A7N8XRR6"/>
<accession>A0A7N8XRR6</accession>
<proteinExistence type="predicted"/>
<dbReference type="Ensembl" id="ENSMAMT00000059998.1">
    <property type="protein sequence ID" value="ENSMAMP00000054887.1"/>
    <property type="gene ID" value="ENSMAMG00000028163.1"/>
</dbReference>
<reference evidence="1" key="1">
    <citation type="submission" date="2025-08" db="UniProtKB">
        <authorList>
            <consortium name="Ensembl"/>
        </authorList>
    </citation>
    <scope>IDENTIFICATION</scope>
</reference>
<protein>
    <submittedName>
        <fullName evidence="1">Uncharacterized protein</fullName>
    </submittedName>
</protein>
<evidence type="ECO:0000313" key="2">
    <source>
        <dbReference type="Proteomes" id="UP000261640"/>
    </source>
</evidence>
<dbReference type="Proteomes" id="UP000261640">
    <property type="component" value="Unplaced"/>
</dbReference>
<organism evidence="1 2">
    <name type="scientific">Mastacembelus armatus</name>
    <name type="common">zig-zag eel</name>
    <dbReference type="NCBI Taxonomy" id="205130"/>
    <lineage>
        <taxon>Eukaryota</taxon>
        <taxon>Metazoa</taxon>
        <taxon>Chordata</taxon>
        <taxon>Craniata</taxon>
        <taxon>Vertebrata</taxon>
        <taxon>Euteleostomi</taxon>
        <taxon>Actinopterygii</taxon>
        <taxon>Neopterygii</taxon>
        <taxon>Teleostei</taxon>
        <taxon>Neoteleostei</taxon>
        <taxon>Acanthomorphata</taxon>
        <taxon>Anabantaria</taxon>
        <taxon>Synbranchiformes</taxon>
        <taxon>Mastacembelidae</taxon>
        <taxon>Mastacembelus</taxon>
    </lineage>
</organism>
<reference evidence="1" key="2">
    <citation type="submission" date="2025-09" db="UniProtKB">
        <authorList>
            <consortium name="Ensembl"/>
        </authorList>
    </citation>
    <scope>IDENTIFICATION</scope>
</reference>
<name>A0A7N8XRR6_9TELE</name>
<dbReference type="InParanoid" id="A0A7N8XRR6"/>